<dbReference type="InterPro" id="IPR039927">
    <property type="entry name" value="Ribosomal_mL43"/>
</dbReference>
<comment type="subcellular location">
    <subcellularLocation>
        <location evidence="1">Mitochondrion</location>
    </subcellularLocation>
</comment>
<dbReference type="GO" id="GO:0032543">
    <property type="term" value="P:mitochondrial translation"/>
    <property type="evidence" value="ECO:0007669"/>
    <property type="project" value="InterPro"/>
</dbReference>
<evidence type="ECO:0000256" key="4">
    <source>
        <dbReference type="ARBA" id="ARBA00023128"/>
    </source>
</evidence>
<feature type="compositionally biased region" description="Basic residues" evidence="7">
    <location>
        <begin position="197"/>
        <end position="210"/>
    </location>
</feature>
<dbReference type="PANTHER" id="PTHR21396">
    <property type="entry name" value="39S RIBOSOMAL PROTEIN L43"/>
    <property type="match status" value="1"/>
</dbReference>
<keyword evidence="5" id="KW-0687">Ribonucleoprotein</keyword>
<gene>
    <name evidence="9" type="primary">MRPL51</name>
    <name evidence="9" type="ORF">HK099_008702</name>
</gene>
<dbReference type="InterPro" id="IPR007741">
    <property type="entry name" value="Ribosomal_mL43/mS25/NADH_DH"/>
</dbReference>
<evidence type="ECO:0000313" key="9">
    <source>
        <dbReference type="EMBL" id="KAJ3224246.1"/>
    </source>
</evidence>
<keyword evidence="4" id="KW-0496">Mitochondrion</keyword>
<evidence type="ECO:0000256" key="7">
    <source>
        <dbReference type="SAM" id="MobiDB-lite"/>
    </source>
</evidence>
<dbReference type="Pfam" id="PF05047">
    <property type="entry name" value="L51_S25_CI-B8"/>
    <property type="match status" value="1"/>
</dbReference>
<dbReference type="PANTHER" id="PTHR21396:SF2">
    <property type="entry name" value="LARGE RIBOSOMAL SUBUNIT PROTEIN ML43"/>
    <property type="match status" value="1"/>
</dbReference>
<dbReference type="AlphaFoldDB" id="A0AAD5U4P1"/>
<dbReference type="GO" id="GO:0003735">
    <property type="term" value="F:structural constituent of ribosome"/>
    <property type="evidence" value="ECO:0007669"/>
    <property type="project" value="InterPro"/>
</dbReference>
<feature type="compositionally biased region" description="Basic and acidic residues" evidence="7">
    <location>
        <begin position="159"/>
        <end position="168"/>
    </location>
</feature>
<protein>
    <recommendedName>
        <fullName evidence="6">Large ribosomal subunit protein mL43</fullName>
    </recommendedName>
</protein>
<dbReference type="GO" id="GO:0005762">
    <property type="term" value="C:mitochondrial large ribosomal subunit"/>
    <property type="evidence" value="ECO:0007669"/>
    <property type="project" value="TreeGrafter"/>
</dbReference>
<dbReference type="Gene3D" id="3.40.30.10">
    <property type="entry name" value="Glutaredoxin"/>
    <property type="match status" value="1"/>
</dbReference>
<evidence type="ECO:0000256" key="1">
    <source>
        <dbReference type="ARBA" id="ARBA00004173"/>
    </source>
</evidence>
<name>A0AAD5U4P1_9FUNG</name>
<dbReference type="InterPro" id="IPR036249">
    <property type="entry name" value="Thioredoxin-like_sf"/>
</dbReference>
<proteinExistence type="inferred from homology"/>
<evidence type="ECO:0000256" key="2">
    <source>
        <dbReference type="ARBA" id="ARBA00006073"/>
    </source>
</evidence>
<reference evidence="9" key="1">
    <citation type="submission" date="2020-05" db="EMBL/GenBank/DDBJ databases">
        <title>Phylogenomic resolution of chytrid fungi.</title>
        <authorList>
            <person name="Stajich J.E."/>
            <person name="Amses K."/>
            <person name="Simmons R."/>
            <person name="Seto K."/>
            <person name="Myers J."/>
            <person name="Bonds A."/>
            <person name="Quandt C.A."/>
            <person name="Barry K."/>
            <person name="Liu P."/>
            <person name="Grigoriev I."/>
            <person name="Longcore J.E."/>
            <person name="James T.Y."/>
        </authorList>
    </citation>
    <scope>NUCLEOTIDE SEQUENCE</scope>
    <source>
        <strain evidence="9">JEL0476</strain>
    </source>
</reference>
<comment type="caution">
    <text evidence="9">The sequence shown here is derived from an EMBL/GenBank/DDBJ whole genome shotgun (WGS) entry which is preliminary data.</text>
</comment>
<accession>A0AAD5U4P1</accession>
<keyword evidence="10" id="KW-1185">Reference proteome</keyword>
<keyword evidence="3 9" id="KW-0689">Ribosomal protein</keyword>
<organism evidence="9 10">
    <name type="scientific">Clydaea vesicula</name>
    <dbReference type="NCBI Taxonomy" id="447962"/>
    <lineage>
        <taxon>Eukaryota</taxon>
        <taxon>Fungi</taxon>
        <taxon>Fungi incertae sedis</taxon>
        <taxon>Chytridiomycota</taxon>
        <taxon>Chytridiomycota incertae sedis</taxon>
        <taxon>Chytridiomycetes</taxon>
        <taxon>Lobulomycetales</taxon>
        <taxon>Lobulomycetaceae</taxon>
        <taxon>Clydaea</taxon>
    </lineage>
</organism>
<evidence type="ECO:0000256" key="5">
    <source>
        <dbReference type="ARBA" id="ARBA00023274"/>
    </source>
</evidence>
<feature type="domain" description="Ribosomal protein/NADH dehydrogenase" evidence="8">
    <location>
        <begin position="303"/>
        <end position="376"/>
    </location>
</feature>
<dbReference type="SMART" id="SM00916">
    <property type="entry name" value="L51_S25_CI-B8"/>
    <property type="match status" value="1"/>
</dbReference>
<comment type="similarity">
    <text evidence="2">Belongs to the mitochondrion-specific ribosomal protein mL43 family.</text>
</comment>
<feature type="compositionally biased region" description="Basic and acidic residues" evidence="7">
    <location>
        <begin position="175"/>
        <end position="188"/>
    </location>
</feature>
<dbReference type="SUPFAM" id="SSF52833">
    <property type="entry name" value="Thioredoxin-like"/>
    <property type="match status" value="1"/>
</dbReference>
<evidence type="ECO:0000256" key="3">
    <source>
        <dbReference type="ARBA" id="ARBA00022980"/>
    </source>
</evidence>
<evidence type="ECO:0000259" key="8">
    <source>
        <dbReference type="SMART" id="SM00916"/>
    </source>
</evidence>
<dbReference type="EMBL" id="JADGJW010000099">
    <property type="protein sequence ID" value="KAJ3224246.1"/>
    <property type="molecule type" value="Genomic_DNA"/>
</dbReference>
<feature type="region of interest" description="Disordered" evidence="7">
    <location>
        <begin position="159"/>
        <end position="218"/>
    </location>
</feature>
<dbReference type="Proteomes" id="UP001211065">
    <property type="component" value="Unassembled WGS sequence"/>
</dbReference>
<evidence type="ECO:0000313" key="10">
    <source>
        <dbReference type="Proteomes" id="UP001211065"/>
    </source>
</evidence>
<evidence type="ECO:0000256" key="6">
    <source>
        <dbReference type="ARBA" id="ARBA00035188"/>
    </source>
</evidence>
<sequence>MQLHNASENLNYLNLKQRPNLQQQRLQNINPLLQQLQLQNSPVFAKPPQKQHFNPVNNLSPQVITPVSDSSCSPVYPNHLVSPAPSLSSPPMLNTLNASGMNNNTLQTQLNSEFQSLALDICLTSKKHLKLESIKENLSILSYLSPVVKQGLLSAEVSAKKTDKEKVTNKNTQIKNEKSSTSSKKDKVSNNNSSSATKKKNNRPIKKVGKKSANNSADFGDGSGKKWWLHCGTPKEAWQNMGPYQLLNVLKKQSSLKNQLTKKPFLSSVAQNGVGAFVPYINRITFHYEQPKLNAGGTSIDVNSKTFSQGLVNFIRTTLPIVARENPHVEFLVQPTPKRYPQIKALYNNGVEKQLFVKRLSSSKINSLVKEFIQSSGKKPKKYYKPVISDGESITPIWNPFNSKLMFKP</sequence>